<dbReference type="GO" id="GO:0003700">
    <property type="term" value="F:DNA-binding transcription factor activity"/>
    <property type="evidence" value="ECO:0007669"/>
    <property type="project" value="InterPro"/>
</dbReference>
<dbReference type="PANTHER" id="PTHR43280:SF29">
    <property type="entry name" value="ARAC-FAMILY TRANSCRIPTIONAL REGULATOR"/>
    <property type="match status" value="1"/>
</dbReference>
<keyword evidence="1" id="KW-0805">Transcription regulation</keyword>
<evidence type="ECO:0000256" key="4">
    <source>
        <dbReference type="SAM" id="Phobius"/>
    </source>
</evidence>
<comment type="caution">
    <text evidence="6">The sequence shown here is derived from an EMBL/GenBank/DDBJ whole genome shotgun (WGS) entry which is preliminary data.</text>
</comment>
<keyword evidence="4" id="KW-0472">Membrane</keyword>
<dbReference type="SMART" id="SM00342">
    <property type="entry name" value="HTH_ARAC"/>
    <property type="match status" value="1"/>
</dbReference>
<keyword evidence="3" id="KW-0804">Transcription</keyword>
<dbReference type="PANTHER" id="PTHR43280">
    <property type="entry name" value="ARAC-FAMILY TRANSCRIPTIONAL REGULATOR"/>
    <property type="match status" value="1"/>
</dbReference>
<keyword evidence="4" id="KW-1133">Transmembrane helix</keyword>
<dbReference type="GO" id="GO:0043565">
    <property type="term" value="F:sequence-specific DNA binding"/>
    <property type="evidence" value="ECO:0007669"/>
    <property type="project" value="InterPro"/>
</dbReference>
<dbReference type="InterPro" id="IPR018060">
    <property type="entry name" value="HTH_AraC"/>
</dbReference>
<dbReference type="InterPro" id="IPR009057">
    <property type="entry name" value="Homeodomain-like_sf"/>
</dbReference>
<dbReference type="PROSITE" id="PS01124">
    <property type="entry name" value="HTH_ARAC_FAMILY_2"/>
    <property type="match status" value="1"/>
</dbReference>
<evidence type="ECO:0000313" key="7">
    <source>
        <dbReference type="Proteomes" id="UP000294498"/>
    </source>
</evidence>
<feature type="transmembrane region" description="Helical" evidence="4">
    <location>
        <begin position="100"/>
        <end position="118"/>
    </location>
</feature>
<evidence type="ECO:0000256" key="1">
    <source>
        <dbReference type="ARBA" id="ARBA00023015"/>
    </source>
</evidence>
<evidence type="ECO:0000256" key="2">
    <source>
        <dbReference type="ARBA" id="ARBA00023125"/>
    </source>
</evidence>
<dbReference type="RefSeq" id="WP_133994254.1">
    <property type="nucleotide sequence ID" value="NZ_SODV01000001.1"/>
</dbReference>
<feature type="transmembrane region" description="Helical" evidence="4">
    <location>
        <begin position="37"/>
        <end position="57"/>
    </location>
</feature>
<feature type="transmembrane region" description="Helical" evidence="4">
    <location>
        <begin position="223"/>
        <end position="241"/>
    </location>
</feature>
<organism evidence="6 7">
    <name type="scientific">Dinghuibacter silviterrae</name>
    <dbReference type="NCBI Taxonomy" id="1539049"/>
    <lineage>
        <taxon>Bacteria</taxon>
        <taxon>Pseudomonadati</taxon>
        <taxon>Bacteroidota</taxon>
        <taxon>Chitinophagia</taxon>
        <taxon>Chitinophagales</taxon>
        <taxon>Chitinophagaceae</taxon>
        <taxon>Dinghuibacter</taxon>
    </lineage>
</organism>
<evidence type="ECO:0000313" key="6">
    <source>
        <dbReference type="EMBL" id="TDX01610.1"/>
    </source>
</evidence>
<name>A0A4R8DTI9_9BACT</name>
<dbReference type="Proteomes" id="UP000294498">
    <property type="component" value="Unassembled WGS sequence"/>
</dbReference>
<dbReference type="OrthoDB" id="9779074at2"/>
<feature type="transmembrane region" description="Helical" evidence="4">
    <location>
        <begin position="6"/>
        <end position="25"/>
    </location>
</feature>
<dbReference type="EMBL" id="SODV01000001">
    <property type="protein sequence ID" value="TDX01610.1"/>
    <property type="molecule type" value="Genomic_DNA"/>
</dbReference>
<keyword evidence="7" id="KW-1185">Reference proteome</keyword>
<reference evidence="6 7" key="1">
    <citation type="submission" date="2019-03" db="EMBL/GenBank/DDBJ databases">
        <title>Genomic Encyclopedia of Type Strains, Phase IV (KMG-IV): sequencing the most valuable type-strain genomes for metagenomic binning, comparative biology and taxonomic classification.</title>
        <authorList>
            <person name="Goeker M."/>
        </authorList>
    </citation>
    <scope>NUCLEOTIDE SEQUENCE [LARGE SCALE GENOMIC DNA]</scope>
    <source>
        <strain evidence="6 7">DSM 100059</strain>
    </source>
</reference>
<keyword evidence="2 6" id="KW-0238">DNA-binding</keyword>
<dbReference type="AlphaFoldDB" id="A0A4R8DTI9"/>
<gene>
    <name evidence="6" type="ORF">EDB95_2651</name>
</gene>
<evidence type="ECO:0000259" key="5">
    <source>
        <dbReference type="PROSITE" id="PS01124"/>
    </source>
</evidence>
<protein>
    <submittedName>
        <fullName evidence="6">AraC-like DNA-binding protein</fullName>
    </submittedName>
</protein>
<proteinExistence type="predicted"/>
<keyword evidence="4" id="KW-0812">Transmembrane</keyword>
<feature type="transmembrane region" description="Helical" evidence="4">
    <location>
        <begin position="183"/>
        <end position="203"/>
    </location>
</feature>
<feature type="transmembrane region" description="Helical" evidence="4">
    <location>
        <begin position="63"/>
        <end position="85"/>
    </location>
</feature>
<sequence>MSFAYQNAFYFLGVALAYIVSFLLFRSPVGQRSTNSLLGIAFFSMGWYNMIYLFTLTGAYARLYWLAGWGPPLVFLISPCAYLYVRQTLKRKNGLDRRDWLHFLPFLIFFIDLLPFNLGLSTISKAEYVGHALHDYNQFYQQRISVIPLRWHFILRPAQAITYLFFQWRLLLQGRLGGSKRIFRWLLILTVMQTFFYVSLALLTYRGLSTGIGLYIAKDYNYLLYPLYACFLLATVTLLSYPEALYGLRHEEKKPAVTVTTIPVNLPVATAPDPVTTLPVAPAPGLVTQAAEPEPPRPVNGKVISQYLPILEAHLETDKPYLQAKWSIQDMAVATRIPVHQLSYIINQHYKVRYTDLMNQYRVEHAKTLFAEGVWKELSLEGLGKRAGFSNRTNFFLVFKKITGQSPSDYLNSLKSKDLG</sequence>
<dbReference type="Gene3D" id="1.10.10.60">
    <property type="entry name" value="Homeodomain-like"/>
    <property type="match status" value="1"/>
</dbReference>
<dbReference type="SUPFAM" id="SSF46689">
    <property type="entry name" value="Homeodomain-like"/>
    <property type="match status" value="1"/>
</dbReference>
<evidence type="ECO:0000256" key="3">
    <source>
        <dbReference type="ARBA" id="ARBA00023163"/>
    </source>
</evidence>
<dbReference type="Pfam" id="PF12833">
    <property type="entry name" value="HTH_18"/>
    <property type="match status" value="1"/>
</dbReference>
<feature type="domain" description="HTH araC/xylS-type" evidence="5">
    <location>
        <begin position="305"/>
        <end position="413"/>
    </location>
</feature>
<accession>A0A4R8DTI9</accession>